<protein>
    <submittedName>
        <fullName evidence="1">Uncharacterized protein</fullName>
    </submittedName>
</protein>
<organism evidence="1">
    <name type="scientific">Tunturiibacter psychrotolerans</name>
    <dbReference type="NCBI Taxonomy" id="3069686"/>
    <lineage>
        <taxon>Bacteria</taxon>
        <taxon>Pseudomonadati</taxon>
        <taxon>Acidobacteriota</taxon>
        <taxon>Terriglobia</taxon>
        <taxon>Terriglobales</taxon>
        <taxon>Acidobacteriaceae</taxon>
        <taxon>Tunturiibacter</taxon>
    </lineage>
</organism>
<evidence type="ECO:0000313" key="1">
    <source>
        <dbReference type="EMBL" id="XCB31190.1"/>
    </source>
</evidence>
<dbReference type="RefSeq" id="WP_353062033.1">
    <property type="nucleotide sequence ID" value="NZ_CP132942.1"/>
</dbReference>
<reference evidence="1" key="1">
    <citation type="submission" date="2023-08" db="EMBL/GenBank/DDBJ databases">
        <authorList>
            <person name="Messyasz A."/>
            <person name="Mannisto M.K."/>
            <person name="Kerkhof L.J."/>
            <person name="Haggblom M."/>
        </authorList>
    </citation>
    <scope>NUCLEOTIDE SEQUENCE</scope>
    <source>
        <strain evidence="1">X5P6</strain>
    </source>
</reference>
<name>A0AAU7ZKY0_9BACT</name>
<dbReference type="KEGG" id="tpsc:RBB77_12020"/>
<reference evidence="1" key="2">
    <citation type="journal article" date="2024" name="Environ. Microbiol.">
        <title>Genome analysis and description of Tunturibacter gen. nov. expands the diversity of Terriglobia in tundra soils.</title>
        <authorList>
            <person name="Messyasz A."/>
            <person name="Mannisto M.K."/>
            <person name="Kerkhof L.J."/>
            <person name="Haggblom M.M."/>
        </authorList>
    </citation>
    <scope>NUCLEOTIDE SEQUENCE</scope>
    <source>
        <strain evidence="1">X5P6</strain>
    </source>
</reference>
<proteinExistence type="predicted"/>
<sequence length="126" mass="13368">MGDGIGSGAGSKFVTNERKIDSSFSVQSNMRTPLMTALSGDVVAQLARNGATILSRRGDPASGFDFVYKDATSMGSITLLPLSDQARSSLSPTLADGVKEVRANIVISEKWFPQEPGAEKVSMDLR</sequence>
<dbReference type="AlphaFoldDB" id="A0AAU7ZKY0"/>
<accession>A0AAU7ZKY0</accession>
<dbReference type="EMBL" id="CP132942">
    <property type="protein sequence ID" value="XCB31190.1"/>
    <property type="molecule type" value="Genomic_DNA"/>
</dbReference>
<gene>
    <name evidence="1" type="ORF">RBB77_12020</name>
</gene>